<dbReference type="InterPro" id="IPR039126">
    <property type="entry name" value="GGACT"/>
</dbReference>
<organism evidence="4 5">
    <name type="scientific">Caenorhabditis bovis</name>
    <dbReference type="NCBI Taxonomy" id="2654633"/>
    <lineage>
        <taxon>Eukaryota</taxon>
        <taxon>Metazoa</taxon>
        <taxon>Ecdysozoa</taxon>
        <taxon>Nematoda</taxon>
        <taxon>Chromadorea</taxon>
        <taxon>Rhabditida</taxon>
        <taxon>Rhabditina</taxon>
        <taxon>Rhabditomorpha</taxon>
        <taxon>Rhabditoidea</taxon>
        <taxon>Rhabditidae</taxon>
        <taxon>Peloderinae</taxon>
        <taxon>Caenorhabditis</taxon>
    </lineage>
</organism>
<dbReference type="Proteomes" id="UP000494206">
    <property type="component" value="Unassembled WGS sequence"/>
</dbReference>
<reference evidence="4 5" key="1">
    <citation type="submission" date="2020-04" db="EMBL/GenBank/DDBJ databases">
        <authorList>
            <person name="Laetsch R D."/>
            <person name="Stevens L."/>
            <person name="Kumar S."/>
            <person name="Blaxter L. M."/>
        </authorList>
    </citation>
    <scope>NUCLEOTIDE SEQUENCE [LARGE SCALE GENOMIC DNA]</scope>
</reference>
<dbReference type="Gene3D" id="3.10.490.10">
    <property type="entry name" value="Gamma-glutamyl cyclotransferase-like"/>
    <property type="match status" value="1"/>
</dbReference>
<evidence type="ECO:0000256" key="2">
    <source>
        <dbReference type="RuleBase" id="RU367036"/>
    </source>
</evidence>
<comment type="caution">
    <text evidence="4">The sequence shown here is derived from an EMBL/GenBank/DDBJ whole genome shotgun (WGS) entry which is preliminary data.</text>
</comment>
<dbReference type="EMBL" id="CADEPM010000003">
    <property type="protein sequence ID" value="CAB3402087.1"/>
    <property type="molecule type" value="Genomic_DNA"/>
</dbReference>
<dbReference type="InterPro" id="IPR009288">
    <property type="entry name" value="AIG2-like_dom"/>
</dbReference>
<dbReference type="Pfam" id="PF06094">
    <property type="entry name" value="GGACT"/>
    <property type="match status" value="1"/>
</dbReference>
<comment type="similarity">
    <text evidence="1 2">Belongs to the gamma-glutamylcyclotransferase family.</text>
</comment>
<dbReference type="InterPro" id="IPR013024">
    <property type="entry name" value="GGCT-like"/>
</dbReference>
<evidence type="ECO:0000259" key="3">
    <source>
        <dbReference type="Pfam" id="PF06094"/>
    </source>
</evidence>
<dbReference type="PANTHER" id="PTHR12510:SF4">
    <property type="entry name" value="GAMMA-GLUTAMYLAMINECYCLOTRANSFERASE"/>
    <property type="match status" value="1"/>
</dbReference>
<evidence type="ECO:0000256" key="1">
    <source>
        <dbReference type="ARBA" id="ARBA00008861"/>
    </source>
</evidence>
<feature type="domain" description="Gamma-glutamylcyclotransferase AIG2-like" evidence="3">
    <location>
        <begin position="6"/>
        <end position="60"/>
    </location>
</feature>
<accession>A0A8S1ER68</accession>
<dbReference type="CDD" id="cd06661">
    <property type="entry name" value="GGCT_like"/>
    <property type="match status" value="1"/>
</dbReference>
<gene>
    <name evidence="4" type="ORF">CBOVIS_LOCUS4753</name>
</gene>
<name>A0A8S1ER68_9PELO</name>
<dbReference type="AlphaFoldDB" id="A0A8S1ER68"/>
<dbReference type="PANTHER" id="PTHR12510">
    <property type="entry name" value="TROPONIN C-AKIN-1 PROTEIN"/>
    <property type="match status" value="1"/>
</dbReference>
<dbReference type="SUPFAM" id="SSF110857">
    <property type="entry name" value="Gamma-glutamyl cyclotransferase-like"/>
    <property type="match status" value="1"/>
</dbReference>
<sequence>MSKILVFVYGTLKREEPNHKVLVDTPGYQKFISSGSTCCQYPLVIGTKFNIPFLLNKPGEGKTLALNQAFD</sequence>
<dbReference type="GO" id="GO:0005829">
    <property type="term" value="C:cytosol"/>
    <property type="evidence" value="ECO:0007669"/>
    <property type="project" value="TreeGrafter"/>
</dbReference>
<dbReference type="GO" id="GO:0061929">
    <property type="term" value="F:gamma-glutamylaminecyclotransferase activity"/>
    <property type="evidence" value="ECO:0007669"/>
    <property type="project" value="InterPro"/>
</dbReference>
<dbReference type="OrthoDB" id="113620at2759"/>
<keyword evidence="5" id="KW-1185">Reference proteome</keyword>
<evidence type="ECO:0000313" key="5">
    <source>
        <dbReference type="Proteomes" id="UP000494206"/>
    </source>
</evidence>
<evidence type="ECO:0000313" key="4">
    <source>
        <dbReference type="EMBL" id="CAB3402087.1"/>
    </source>
</evidence>
<proteinExistence type="inferred from homology"/>
<protein>
    <recommendedName>
        <fullName evidence="2">Gamma-glutamylcyclotransferase family protein</fullName>
    </recommendedName>
</protein>
<dbReference type="InterPro" id="IPR036568">
    <property type="entry name" value="GGCT-like_sf"/>
</dbReference>